<feature type="transmembrane region" description="Helical" evidence="9">
    <location>
        <begin position="240"/>
        <end position="260"/>
    </location>
</feature>
<organism evidence="11 12">
    <name type="scientific">Methanochimaera problematica</name>
    <dbReference type="NCBI Taxonomy" id="2609417"/>
    <lineage>
        <taxon>Archaea</taxon>
        <taxon>Methanobacteriati</taxon>
        <taxon>Methanobacteriota</taxon>
        <taxon>Stenosarchaea group</taxon>
        <taxon>Methanomicrobia</taxon>
        <taxon>Methanomicrobiales</taxon>
        <taxon>Methanomicrobiaceae</taxon>
        <taxon>Methanochimaera</taxon>
    </lineage>
</organism>
<dbReference type="EMBL" id="CP043875">
    <property type="protein sequence ID" value="WOF15324.1"/>
    <property type="molecule type" value="Genomic_DNA"/>
</dbReference>
<evidence type="ECO:0000256" key="5">
    <source>
        <dbReference type="ARBA" id="ARBA00022505"/>
    </source>
</evidence>
<dbReference type="InterPro" id="IPR000515">
    <property type="entry name" value="MetI-like"/>
</dbReference>
<dbReference type="GO" id="GO:0055085">
    <property type="term" value="P:transmembrane transport"/>
    <property type="evidence" value="ECO:0007669"/>
    <property type="project" value="InterPro"/>
</dbReference>
<evidence type="ECO:0000256" key="3">
    <source>
        <dbReference type="ARBA" id="ARBA00022448"/>
    </source>
</evidence>
<keyword evidence="4" id="KW-1003">Cell membrane</keyword>
<accession>A0AA97FAD1</accession>
<proteinExistence type="inferred from homology"/>
<evidence type="ECO:0000259" key="10">
    <source>
        <dbReference type="PROSITE" id="PS50928"/>
    </source>
</evidence>
<keyword evidence="8 9" id="KW-0472">Membrane</keyword>
<dbReference type="PANTHER" id="PTHR30183:SF3">
    <property type="entry name" value="MOLYBDENUM TRANSPORT SYSTEM PERMEASE PROTEIN MODB"/>
    <property type="match status" value="1"/>
</dbReference>
<feature type="transmembrane region" description="Helical" evidence="9">
    <location>
        <begin position="12"/>
        <end position="36"/>
    </location>
</feature>
<dbReference type="PANTHER" id="PTHR30183">
    <property type="entry name" value="MOLYBDENUM TRANSPORT SYSTEM PERMEASE PROTEIN MODB"/>
    <property type="match status" value="1"/>
</dbReference>
<dbReference type="Gene3D" id="1.10.3720.10">
    <property type="entry name" value="MetI-like"/>
    <property type="match status" value="1"/>
</dbReference>
<evidence type="ECO:0000256" key="7">
    <source>
        <dbReference type="ARBA" id="ARBA00022989"/>
    </source>
</evidence>
<evidence type="ECO:0000313" key="11">
    <source>
        <dbReference type="EMBL" id="WOF15324.1"/>
    </source>
</evidence>
<dbReference type="InterPro" id="IPR035906">
    <property type="entry name" value="MetI-like_sf"/>
</dbReference>
<comment type="subcellular location">
    <subcellularLocation>
        <location evidence="1 9">Cell membrane</location>
        <topology evidence="1 9">Multi-pass membrane protein</topology>
    </subcellularLocation>
</comment>
<keyword evidence="3 9" id="KW-0813">Transport</keyword>
<dbReference type="Proteomes" id="UP001301797">
    <property type="component" value="Chromosome"/>
</dbReference>
<evidence type="ECO:0000256" key="2">
    <source>
        <dbReference type="ARBA" id="ARBA00009306"/>
    </source>
</evidence>
<evidence type="ECO:0000313" key="12">
    <source>
        <dbReference type="Proteomes" id="UP001301797"/>
    </source>
</evidence>
<dbReference type="Pfam" id="PF00528">
    <property type="entry name" value="BPD_transp_1"/>
    <property type="match status" value="1"/>
</dbReference>
<dbReference type="CDD" id="cd06261">
    <property type="entry name" value="TM_PBP2"/>
    <property type="match status" value="1"/>
</dbReference>
<name>A0AA97FAD1_9EURY</name>
<gene>
    <name evidence="11" type="ORF">F1737_00820</name>
</gene>
<keyword evidence="6 9" id="KW-0812">Transmembrane</keyword>
<feature type="transmembrane region" description="Helical" evidence="9">
    <location>
        <begin position="136"/>
        <end position="153"/>
    </location>
</feature>
<dbReference type="GeneID" id="85228667"/>
<keyword evidence="7 9" id="KW-1133">Transmembrane helix</keyword>
<evidence type="ECO:0000256" key="8">
    <source>
        <dbReference type="ARBA" id="ARBA00023136"/>
    </source>
</evidence>
<feature type="transmembrane region" description="Helical" evidence="9">
    <location>
        <begin position="209"/>
        <end position="228"/>
    </location>
</feature>
<evidence type="ECO:0000256" key="6">
    <source>
        <dbReference type="ARBA" id="ARBA00022692"/>
    </source>
</evidence>
<reference evidence="11 12" key="1">
    <citation type="submission" date="2019-09" db="EMBL/GenBank/DDBJ databases">
        <title>The complete genome of Methanoplanus sp. FWC-SCC4.</title>
        <authorList>
            <person name="Chen S.-C."/>
            <person name="Zhou Y.-Z."/>
            <person name="Lai M.-C."/>
        </authorList>
    </citation>
    <scope>NUCLEOTIDE SEQUENCE [LARGE SCALE GENOMIC DNA]</scope>
    <source>
        <strain evidence="11 12">FWC-SCC4</strain>
    </source>
</reference>
<feature type="transmembrane region" description="Helical" evidence="9">
    <location>
        <begin position="56"/>
        <end position="83"/>
    </location>
</feature>
<dbReference type="AlphaFoldDB" id="A0AA97FAD1"/>
<dbReference type="SUPFAM" id="SSF161098">
    <property type="entry name" value="MetI-like"/>
    <property type="match status" value="1"/>
</dbReference>
<keyword evidence="5" id="KW-0500">Molybdenum</keyword>
<keyword evidence="12" id="KW-1185">Reference proteome</keyword>
<feature type="domain" description="ABC transmembrane type-1" evidence="10">
    <location>
        <begin position="57"/>
        <end position="254"/>
    </location>
</feature>
<dbReference type="PROSITE" id="PS50928">
    <property type="entry name" value="ABC_TM1"/>
    <property type="match status" value="1"/>
</dbReference>
<dbReference type="KEGG" id="mefw:F1737_00820"/>
<evidence type="ECO:0000256" key="4">
    <source>
        <dbReference type="ARBA" id="ARBA00022475"/>
    </source>
</evidence>
<dbReference type="GO" id="GO:0005886">
    <property type="term" value="C:plasma membrane"/>
    <property type="evidence" value="ECO:0007669"/>
    <property type="project" value="UniProtKB-SubCell"/>
</dbReference>
<evidence type="ECO:0000256" key="1">
    <source>
        <dbReference type="ARBA" id="ARBA00004651"/>
    </source>
</evidence>
<evidence type="ECO:0000256" key="9">
    <source>
        <dbReference type="RuleBase" id="RU363032"/>
    </source>
</evidence>
<dbReference type="RefSeq" id="WP_317136892.1">
    <property type="nucleotide sequence ID" value="NZ_CP043875.1"/>
</dbReference>
<sequence>MFKKSSIPDSCIISFSLIGGLIVFLTFISLLNLGVTQAGDIPNLISVASESKVIDSVLLTMMAGLTAVILLLVTGIPLAYVLARVDFRGKGLVESLVDLPVMLPHTVAGILVYILFMRRGIIGGPLGEAGIVFEDAYLGIVMAMFFVSSPYFINTVREGFEKVPVHMENVARTLGATRFTAFRKVVLPLSTRHILNGCILAWGRAIGEFAAVIMIAYYPMIISTLIYYRFTTSGLKESSTIAFIIIVICLLVFAGLRYVMKYAGKYDDRV</sequence>
<feature type="transmembrane region" description="Helical" evidence="9">
    <location>
        <begin position="95"/>
        <end position="116"/>
    </location>
</feature>
<protein>
    <submittedName>
        <fullName evidence="11">ABC transporter permease</fullName>
    </submittedName>
</protein>
<comment type="similarity">
    <text evidence="2 9">Belongs to the binding-protein-dependent transport system permease family.</text>
</comment>